<evidence type="ECO:0000313" key="1">
    <source>
        <dbReference type="EMBL" id="GME75662.1"/>
    </source>
</evidence>
<name>A0A9W6WBX7_CANBO</name>
<dbReference type="Proteomes" id="UP001165120">
    <property type="component" value="Unassembled WGS sequence"/>
</dbReference>
<reference evidence="1" key="1">
    <citation type="submission" date="2023-04" db="EMBL/GenBank/DDBJ databases">
        <title>Candida boidinii NBRC 10035.</title>
        <authorList>
            <person name="Ichikawa N."/>
            <person name="Sato H."/>
            <person name="Tonouchi N."/>
        </authorList>
    </citation>
    <scope>NUCLEOTIDE SEQUENCE</scope>
    <source>
        <strain evidence="1">NBRC 10035</strain>
    </source>
</reference>
<accession>A0A9W6WBX7</accession>
<comment type="caution">
    <text evidence="1">The sequence shown here is derived from an EMBL/GenBank/DDBJ whole genome shotgun (WGS) entry which is preliminary data.</text>
</comment>
<protein>
    <submittedName>
        <fullName evidence="1">Unnamed protein product</fullName>
    </submittedName>
</protein>
<dbReference type="AlphaFoldDB" id="A0A9W6WBX7"/>
<keyword evidence="2" id="KW-1185">Reference proteome</keyword>
<sequence>MSYNSSNNDVHNDNSGYGSNGLGSVSSIAVGGNNNYNKRPSMSNVSGSSSILIMTNNSSTSSKKETPEGLVISEVGNNSNDNNISSDDLTKIENSETKHLLGNTNPTNSTNNVNNANNNVNTVSGSELYEIETTLSKEEFVVGMWLVDQCLYGKKLPKFISSDVWESVEIRASINIIPSKKHKHHHKHHKNTKILKKVVGISH</sequence>
<dbReference type="EMBL" id="BSXN01002126">
    <property type="protein sequence ID" value="GME75662.1"/>
    <property type="molecule type" value="Genomic_DNA"/>
</dbReference>
<dbReference type="Gene3D" id="1.10.238.10">
    <property type="entry name" value="EF-hand"/>
    <property type="match status" value="1"/>
</dbReference>
<gene>
    <name evidence="1" type="ORF">Cboi02_000487400</name>
</gene>
<dbReference type="InterPro" id="IPR011992">
    <property type="entry name" value="EF-hand-dom_pair"/>
</dbReference>
<proteinExistence type="predicted"/>
<organism evidence="1 2">
    <name type="scientific">Candida boidinii</name>
    <name type="common">Yeast</name>
    <dbReference type="NCBI Taxonomy" id="5477"/>
    <lineage>
        <taxon>Eukaryota</taxon>
        <taxon>Fungi</taxon>
        <taxon>Dikarya</taxon>
        <taxon>Ascomycota</taxon>
        <taxon>Saccharomycotina</taxon>
        <taxon>Pichiomycetes</taxon>
        <taxon>Pichiales</taxon>
        <taxon>Pichiaceae</taxon>
        <taxon>Ogataea</taxon>
        <taxon>Ogataea/Candida clade</taxon>
    </lineage>
</organism>
<dbReference type="SUPFAM" id="SSF47473">
    <property type="entry name" value="EF-hand"/>
    <property type="match status" value="1"/>
</dbReference>
<evidence type="ECO:0000313" key="2">
    <source>
        <dbReference type="Proteomes" id="UP001165120"/>
    </source>
</evidence>